<evidence type="ECO:0000313" key="1">
    <source>
        <dbReference type="EMBL" id="AHH04452.1"/>
    </source>
</evidence>
<proteinExistence type="predicted"/>
<sequence>MKNVLERLKEKKLEIKDKLKSRGLFTRIEKVDSKTIYHTKIMNDFYAFGVDERQKDKFFISFRELFNQSKIEWFSLFPIKESDKFLGIHYGYRNPLQNIIVRYEHEGVSKTYTFSKVYYIEFRFKKGSVFCYVKGIYRLIKKERLQTIYNNLLLSRILNLEEQVYEFYNKKLPEGGIIIKWIEKNLKSLLLLQLKEVSGKVQVL</sequence>
<dbReference type="HOGENOM" id="CLU_109712_0_0_12"/>
<keyword evidence="1" id="KW-0614">Plasmid</keyword>
<name>W5SBY7_9SPIR</name>
<dbReference type="Pfam" id="PF02890">
    <property type="entry name" value="DUF226"/>
    <property type="match status" value="1"/>
</dbReference>
<gene>
    <name evidence="1" type="ORF">BHY_1502</name>
</gene>
<reference evidence="1" key="1">
    <citation type="submission" date="2013-02" db="EMBL/GenBank/DDBJ databases">
        <title>Comparative genomics of Borrelia species.</title>
        <authorList>
            <person name="Schwan T.G."/>
            <person name="Raffel S.J."/>
            <person name="Porcella S.F."/>
        </authorList>
    </citation>
    <scope>NUCLEOTIDE SEQUENCE</scope>
    <source>
        <strain evidence="1">YOR</strain>
        <plasmid evidence="1">unnamed</plasmid>
    </source>
</reference>
<organism evidence="1">
    <name type="scientific">Borrelia nietonii YOR</name>
    <dbReference type="NCBI Taxonomy" id="1293576"/>
    <lineage>
        <taxon>Bacteria</taxon>
        <taxon>Pseudomonadati</taxon>
        <taxon>Spirochaetota</taxon>
        <taxon>Spirochaetia</taxon>
        <taxon>Spirochaetales</taxon>
        <taxon>Borreliaceae</taxon>
        <taxon>Borrelia</taxon>
        <taxon>Borrelia nietonii</taxon>
    </lineage>
</organism>
<dbReference type="AlphaFoldDB" id="W5SBY7"/>
<dbReference type="EMBL" id="CP004189">
    <property type="protein sequence ID" value="AHH04452.1"/>
    <property type="molecule type" value="Genomic_DNA"/>
</dbReference>
<geneLocation type="plasmid" evidence="1">
    <name>unnamed</name>
</geneLocation>
<accession>W5SBY7</accession>
<dbReference type="InterPro" id="IPR004180">
    <property type="entry name" value="DUF226_BOR_spp"/>
</dbReference>
<protein>
    <submittedName>
        <fullName evidence="1">Putative cytosolic protein</fullName>
    </submittedName>
</protein>
<dbReference type="RefSeq" id="WP_025434377.1">
    <property type="nucleotide sequence ID" value="NZ_CP004189.1"/>
</dbReference>